<organism evidence="2 3">
    <name type="scientific">Kibdelosporangium aridum</name>
    <dbReference type="NCBI Taxonomy" id="2030"/>
    <lineage>
        <taxon>Bacteria</taxon>
        <taxon>Bacillati</taxon>
        <taxon>Actinomycetota</taxon>
        <taxon>Actinomycetes</taxon>
        <taxon>Pseudonocardiales</taxon>
        <taxon>Pseudonocardiaceae</taxon>
        <taxon>Kibdelosporangium</taxon>
    </lineage>
</organism>
<dbReference type="Pfam" id="PF03621">
    <property type="entry name" value="MbtH"/>
    <property type="match status" value="1"/>
</dbReference>
<dbReference type="GO" id="GO:0019290">
    <property type="term" value="P:siderophore biosynthetic process"/>
    <property type="evidence" value="ECO:0007669"/>
    <property type="project" value="TreeGrafter"/>
</dbReference>
<sequence>MSQDEQFTVLVNIEDQYATVPVSWPVPEGWRSAGFEGTREECTRYVDGQWTDMRPASLRRAMDGDPHGVTP</sequence>
<evidence type="ECO:0000313" key="2">
    <source>
        <dbReference type="EMBL" id="SMD26923.1"/>
    </source>
</evidence>
<name>A0A1W2FYJ6_KIBAR</name>
<evidence type="ECO:0000313" key="3">
    <source>
        <dbReference type="Proteomes" id="UP000192674"/>
    </source>
</evidence>
<protein>
    <submittedName>
        <fullName evidence="2">MbtH protein</fullName>
    </submittedName>
</protein>
<gene>
    <name evidence="2" type="ORF">SAMN05661093_10510</name>
</gene>
<dbReference type="RefSeq" id="WP_235039332.1">
    <property type="nucleotide sequence ID" value="NZ_FWXV01000018.1"/>
</dbReference>
<dbReference type="SMART" id="SM00923">
    <property type="entry name" value="MbtH"/>
    <property type="match status" value="1"/>
</dbReference>
<dbReference type="InterPro" id="IPR005153">
    <property type="entry name" value="MbtH-like_dom"/>
</dbReference>
<dbReference type="InterPro" id="IPR037407">
    <property type="entry name" value="MLP_fam"/>
</dbReference>
<proteinExistence type="predicted"/>
<dbReference type="PANTHER" id="PTHR38444:SF1">
    <property type="entry name" value="ENTEROBACTIN BIOSYNTHESIS PROTEIN YBDZ"/>
    <property type="match status" value="1"/>
</dbReference>
<dbReference type="Proteomes" id="UP000192674">
    <property type="component" value="Unassembled WGS sequence"/>
</dbReference>
<dbReference type="InterPro" id="IPR038020">
    <property type="entry name" value="MbtH-like_sf"/>
</dbReference>
<dbReference type="AlphaFoldDB" id="A0A1W2FYJ6"/>
<dbReference type="EMBL" id="FWXV01000018">
    <property type="protein sequence ID" value="SMD26923.1"/>
    <property type="molecule type" value="Genomic_DNA"/>
</dbReference>
<evidence type="ECO:0000259" key="1">
    <source>
        <dbReference type="SMART" id="SM00923"/>
    </source>
</evidence>
<keyword evidence="3" id="KW-1185">Reference proteome</keyword>
<dbReference type="Gene3D" id="3.90.820.10">
    <property type="entry name" value="Structural Genomics, Unknown Function 30-nov-00 1gh9 Mol_id"/>
    <property type="match status" value="1"/>
</dbReference>
<dbReference type="PANTHER" id="PTHR38444">
    <property type="entry name" value="ENTEROBACTIN BIOSYNTHESIS PROTEIN YBDZ"/>
    <property type="match status" value="1"/>
</dbReference>
<dbReference type="SUPFAM" id="SSF160582">
    <property type="entry name" value="MbtH-like"/>
    <property type="match status" value="1"/>
</dbReference>
<dbReference type="GO" id="GO:0005829">
    <property type="term" value="C:cytosol"/>
    <property type="evidence" value="ECO:0007669"/>
    <property type="project" value="TreeGrafter"/>
</dbReference>
<reference evidence="2 3" key="1">
    <citation type="submission" date="2017-04" db="EMBL/GenBank/DDBJ databases">
        <authorList>
            <person name="Afonso C.L."/>
            <person name="Miller P.J."/>
            <person name="Scott M.A."/>
            <person name="Spackman E."/>
            <person name="Goraichik I."/>
            <person name="Dimitrov K.M."/>
            <person name="Suarez D.L."/>
            <person name="Swayne D.E."/>
        </authorList>
    </citation>
    <scope>NUCLEOTIDE SEQUENCE [LARGE SCALE GENOMIC DNA]</scope>
    <source>
        <strain evidence="2 3">DSM 43828</strain>
    </source>
</reference>
<accession>A0A1W2FYJ6</accession>
<feature type="domain" description="MbtH-like" evidence="1">
    <location>
        <begin position="1"/>
        <end position="48"/>
    </location>
</feature>